<organism evidence="2 3">
    <name type="scientific">Catenaria anguillulae PL171</name>
    <dbReference type="NCBI Taxonomy" id="765915"/>
    <lineage>
        <taxon>Eukaryota</taxon>
        <taxon>Fungi</taxon>
        <taxon>Fungi incertae sedis</taxon>
        <taxon>Blastocladiomycota</taxon>
        <taxon>Blastocladiomycetes</taxon>
        <taxon>Blastocladiales</taxon>
        <taxon>Catenariaceae</taxon>
        <taxon>Catenaria</taxon>
    </lineage>
</organism>
<dbReference type="EMBL" id="MCFL01000027">
    <property type="protein sequence ID" value="ORZ34524.1"/>
    <property type="molecule type" value="Genomic_DNA"/>
</dbReference>
<feature type="region of interest" description="Disordered" evidence="1">
    <location>
        <begin position="356"/>
        <end position="376"/>
    </location>
</feature>
<protein>
    <submittedName>
        <fullName evidence="2">Uncharacterized protein</fullName>
    </submittedName>
</protein>
<feature type="compositionally biased region" description="Low complexity" evidence="1">
    <location>
        <begin position="83"/>
        <end position="100"/>
    </location>
</feature>
<name>A0A1Y2HKL7_9FUNG</name>
<evidence type="ECO:0000313" key="3">
    <source>
        <dbReference type="Proteomes" id="UP000193411"/>
    </source>
</evidence>
<feature type="compositionally biased region" description="Low complexity" evidence="1">
    <location>
        <begin position="51"/>
        <end position="66"/>
    </location>
</feature>
<accession>A0A1Y2HKL7</accession>
<comment type="caution">
    <text evidence="2">The sequence shown here is derived from an EMBL/GenBank/DDBJ whole genome shotgun (WGS) entry which is preliminary data.</text>
</comment>
<gene>
    <name evidence="2" type="ORF">BCR44DRAFT_1146829</name>
</gene>
<sequence length="1045" mass="110350">MRPRLNARLWNEIALVTSQLEQDQQAARHQSHAAAGTTAVTTATATTTASTAVSHSTSSTATHDTAPNLAINGLTVSPPPSSSPTKATSPKSPSASPGSGSVLGPWDNVSALIAQAAHTPAAQPDRLMHDVAITSLRNAASYALSTLASASLAPPHRHHLDHDLEVQGIHDACWAPLLRILDSAWTQLTTLTTHLAHSTSDLLTLTNTDLPALIGLTRALDDAFIPLPATAFADQVRWLSQVSGPSATLRLQGIAATLARIETDTGATGARLRKRLAGYWTRTPFCAESIHSGAMGLVRNALALAVWETCLVPDEHAAMGVNGAGGMMMAHPMPAAGAPIATTRQAAARLRALSTDGMPNHHHHHGHSKQQRHALPPPRSFRVAWDRISSAKALVDLGATGIPNDVLEDITTLCLHHFHPLYAAQDGRVPPDALASDLYTCTLAWALCEKLPLEGMVPILFAVFRPASPATMGPTAPEGSGSGVSFSNTSPSTSPTTPQQRANRNPTPGHATFSVPVLTAAADCLSILTLALTSRAGPSAHAAIAQIQSFLIDILTTPHPAFAAAHTPDILSSFRASLARALAHTARNLPSDRTTTLLYSLIRNASGDIAQAKLDNCTTGVAAVVAAVRRTDAFDTAVPFLTRLLVMGDQKPSEGTDSTSLDTRGCLDLLARVAKSAPLEVFAEVGRFVASYARSHVSDDVATKIVMNTVASLSKDAEPDQKRVVLVTLLRYFCDKAAWAVETFGDDKDKIRASVAHLVGLLASVCRSVYVSDPAGAAEVDAKPVVPVQQQQLQQVSVVPSVNGQGGWACPSDTELMNHVRAAWHAIIVLDLAKSESAVDSTADLASATPMPTFSPVVAAPILAPFLPTLAARRQFAWPRSLAPRRSHLLPDTRTRLAHDHGLPHSVLPRCRHARGPRCRVFARRGRRGPKAHGPSVCRVASCPRHGHGQVLLFVGCEGKASPVARSAGRVGCFAATWVHTQACAGGRRVPGHVAQARDCVSARAACARGCRDVGRWTQRVGRAGFAQVAVARRDTVGVIVFVII</sequence>
<evidence type="ECO:0000313" key="2">
    <source>
        <dbReference type="EMBL" id="ORZ34524.1"/>
    </source>
</evidence>
<dbReference type="Proteomes" id="UP000193411">
    <property type="component" value="Unassembled WGS sequence"/>
</dbReference>
<evidence type="ECO:0000256" key="1">
    <source>
        <dbReference type="SAM" id="MobiDB-lite"/>
    </source>
</evidence>
<keyword evidence="3" id="KW-1185">Reference proteome</keyword>
<feature type="compositionally biased region" description="Basic residues" evidence="1">
    <location>
        <begin position="360"/>
        <end position="372"/>
    </location>
</feature>
<feature type="region of interest" description="Disordered" evidence="1">
    <location>
        <begin position="472"/>
        <end position="510"/>
    </location>
</feature>
<feature type="region of interest" description="Disordered" evidence="1">
    <location>
        <begin position="51"/>
        <end position="101"/>
    </location>
</feature>
<reference evidence="2 3" key="1">
    <citation type="submission" date="2016-07" db="EMBL/GenBank/DDBJ databases">
        <title>Pervasive Adenine N6-methylation of Active Genes in Fungi.</title>
        <authorList>
            <consortium name="DOE Joint Genome Institute"/>
            <person name="Mondo S.J."/>
            <person name="Dannebaum R.O."/>
            <person name="Kuo R.C."/>
            <person name="Labutti K."/>
            <person name="Haridas S."/>
            <person name="Kuo A."/>
            <person name="Salamov A."/>
            <person name="Ahrendt S.R."/>
            <person name="Lipzen A."/>
            <person name="Sullivan W."/>
            <person name="Andreopoulos W.B."/>
            <person name="Clum A."/>
            <person name="Lindquist E."/>
            <person name="Daum C."/>
            <person name="Ramamoorthy G.K."/>
            <person name="Gryganskyi A."/>
            <person name="Culley D."/>
            <person name="Magnuson J.K."/>
            <person name="James T.Y."/>
            <person name="O'Malley M.A."/>
            <person name="Stajich J.E."/>
            <person name="Spatafora J.W."/>
            <person name="Visel A."/>
            <person name="Grigoriev I.V."/>
        </authorList>
    </citation>
    <scope>NUCLEOTIDE SEQUENCE [LARGE SCALE GENOMIC DNA]</scope>
    <source>
        <strain evidence="2 3">PL171</strain>
    </source>
</reference>
<proteinExistence type="predicted"/>
<feature type="compositionally biased region" description="Low complexity" evidence="1">
    <location>
        <begin position="483"/>
        <end position="498"/>
    </location>
</feature>
<dbReference type="AlphaFoldDB" id="A0A1Y2HKL7"/>